<feature type="region of interest" description="Disordered" evidence="1">
    <location>
        <begin position="1"/>
        <end position="22"/>
    </location>
</feature>
<proteinExistence type="predicted"/>
<name>A0A6H5HCT1_9HEMI</name>
<evidence type="ECO:0000313" key="3">
    <source>
        <dbReference type="Proteomes" id="UP000479000"/>
    </source>
</evidence>
<dbReference type="AlphaFoldDB" id="A0A6H5HCT1"/>
<gene>
    <name evidence="2" type="ORF">NTEN_LOCUS20131</name>
</gene>
<dbReference type="EMBL" id="CADCXU010029523">
    <property type="protein sequence ID" value="CAB0015791.1"/>
    <property type="molecule type" value="Genomic_DNA"/>
</dbReference>
<feature type="region of interest" description="Disordered" evidence="1">
    <location>
        <begin position="59"/>
        <end position="90"/>
    </location>
</feature>
<organism evidence="2 3">
    <name type="scientific">Nesidiocoris tenuis</name>
    <dbReference type="NCBI Taxonomy" id="355587"/>
    <lineage>
        <taxon>Eukaryota</taxon>
        <taxon>Metazoa</taxon>
        <taxon>Ecdysozoa</taxon>
        <taxon>Arthropoda</taxon>
        <taxon>Hexapoda</taxon>
        <taxon>Insecta</taxon>
        <taxon>Pterygota</taxon>
        <taxon>Neoptera</taxon>
        <taxon>Paraneoptera</taxon>
        <taxon>Hemiptera</taxon>
        <taxon>Heteroptera</taxon>
        <taxon>Panheteroptera</taxon>
        <taxon>Cimicomorpha</taxon>
        <taxon>Miridae</taxon>
        <taxon>Dicyphina</taxon>
        <taxon>Nesidiocoris</taxon>
    </lineage>
</organism>
<protein>
    <submittedName>
        <fullName evidence="2">Uncharacterized protein</fullName>
    </submittedName>
</protein>
<reference evidence="2 3" key="1">
    <citation type="submission" date="2020-02" db="EMBL/GenBank/DDBJ databases">
        <authorList>
            <person name="Ferguson B K."/>
        </authorList>
    </citation>
    <scope>NUCLEOTIDE SEQUENCE [LARGE SCALE GENOMIC DNA]</scope>
</reference>
<feature type="compositionally biased region" description="Polar residues" evidence="1">
    <location>
        <begin position="78"/>
        <end position="87"/>
    </location>
</feature>
<sequence length="1042" mass="117590">MSSAKEPDDPDGLAACSVGSRNDQRCQCNARNSQNQSGIECPHCSRTFTRQGINRHIGYRHPDAPLLPRDSVALEDPSSASNNSNGSIRHLPDIEEQQPHSQQQASTIPEYIQNHFQRGFGAPLLNADAEQPTNSAWYDRWKKAMRLQGRQYALPQGSVGRHFVRILANEIQAVANDHNSSERIFVFCATVLQRDKGVSGGTDIRRIIQKRIDMWNEEHFDEMLTEAEKCDRRLSKKRKPDDSDHEIRIFTRLVMQGKLKDATRWITKRSNGGVLTPETILDNGMTVFETLKMKHPPQFSPEPDIFLDNEPLPHMPNVDITSNHIESVARRIRGSAGPSGTDAEQWRNMLLRYGSHSQQLREAVASLARRMANGIVDWNQIRAILARRGVALDKCPGVRPIGVGEMLQRILAKTMALLTAEDLKEACGSDQLAAGTKSGIEGAIHAMEEIFAEEDQECLLLVDAANAFNTMSRPLAIWNARILWPRCAKFLFNTYRGFPVVLFRQSEITLHSQEGTTQGDPLGMLMYSVGTLPLIKSLKTNRWVQNWYADDSSCCGKLRDVRQWFNLLQEQGPRWGYYAEPEKSYLVVKPGFETEANQIFRDLNVKIVNSKRFLGGFIGPIPQKEEYVRSKVRKWIEDTKKFALAAQKSPQAAHTAFTKSLQFEWAFLQRVVEGCQEEYAPLWETIRHHLIPNLVGREVEDPESELMTMPARLGGLGIKNPRSMSESASEISKKAVDVLVSSIKNGTPLNYSEHWTRVERISKDAKKARADADQQRSTEIIEQLQPHQQRVLKRIIAEKASHWLTVLPNPTDGYDLSPTQFRDALALRYGHTPMGLPQTCDGCSNQFDVSHALNCKKGGLVKRGHDYVRDETAALAAQAWGGVTFEPLIREAGANETALVGDIRIEGVWESGRPAFFDNRIVNADAASYTSREWSQIAQQAAQEKHHKYDQACEDLRGSFTPLVCSCDGVLHREFHTLLKRTADRLAEKWKRPYTQVLGWVRVRIEIAIIKAVSLRLRGARRKAQYLGMDDGAALPVMIWDD</sequence>
<keyword evidence="3" id="KW-1185">Reference proteome</keyword>
<dbReference type="OrthoDB" id="7442523at2759"/>
<dbReference type="Proteomes" id="UP000479000">
    <property type="component" value="Unassembled WGS sequence"/>
</dbReference>
<evidence type="ECO:0000256" key="1">
    <source>
        <dbReference type="SAM" id="MobiDB-lite"/>
    </source>
</evidence>
<evidence type="ECO:0000313" key="2">
    <source>
        <dbReference type="EMBL" id="CAB0015791.1"/>
    </source>
</evidence>
<accession>A0A6H5HCT1</accession>